<dbReference type="EMBL" id="FNYQ01000104">
    <property type="protein sequence ID" value="SEJ44729.1"/>
    <property type="molecule type" value="Genomic_DNA"/>
</dbReference>
<accession>A0A1H6YTZ6</accession>
<dbReference type="Pfam" id="PF00797">
    <property type="entry name" value="Acetyltransf_2"/>
    <property type="match status" value="1"/>
</dbReference>
<dbReference type="RefSeq" id="WP_211481997.1">
    <property type="nucleotide sequence ID" value="NZ_FNYQ01000104.1"/>
</dbReference>
<evidence type="ECO:0000256" key="1">
    <source>
        <dbReference type="ARBA" id="ARBA00006547"/>
    </source>
</evidence>
<proteinExistence type="inferred from homology"/>
<organism evidence="2 3">
    <name type="scientific">Azotobacter beijerinckii</name>
    <dbReference type="NCBI Taxonomy" id="170623"/>
    <lineage>
        <taxon>Bacteria</taxon>
        <taxon>Pseudomonadati</taxon>
        <taxon>Pseudomonadota</taxon>
        <taxon>Gammaproteobacteria</taxon>
        <taxon>Pseudomonadales</taxon>
        <taxon>Pseudomonadaceae</taxon>
        <taxon>Azotobacter</taxon>
    </lineage>
</organism>
<name>A0A1H6YTZ6_9GAMM</name>
<protein>
    <submittedName>
        <fullName evidence="2">N-acetyltransferase</fullName>
    </submittedName>
</protein>
<dbReference type="Proteomes" id="UP000199250">
    <property type="component" value="Unassembled WGS sequence"/>
</dbReference>
<evidence type="ECO:0000313" key="2">
    <source>
        <dbReference type="EMBL" id="SEJ44729.1"/>
    </source>
</evidence>
<dbReference type="SUPFAM" id="SSF54001">
    <property type="entry name" value="Cysteine proteinases"/>
    <property type="match status" value="1"/>
</dbReference>
<sequence length="99" mass="11046">MRERRNEYREALAPREWIDFMPANYLNSMHPEAIFVQKLLVVRHAPSGRAILFGDTLKTIGNGQVQVESVAAETIDAVLAEPFGLPGLSGVRREKPCPT</sequence>
<dbReference type="InterPro" id="IPR038765">
    <property type="entry name" value="Papain-like_cys_pep_sf"/>
</dbReference>
<keyword evidence="2" id="KW-0808">Transferase</keyword>
<dbReference type="GO" id="GO:0016407">
    <property type="term" value="F:acetyltransferase activity"/>
    <property type="evidence" value="ECO:0007669"/>
    <property type="project" value="InterPro"/>
</dbReference>
<evidence type="ECO:0000313" key="3">
    <source>
        <dbReference type="Proteomes" id="UP000199250"/>
    </source>
</evidence>
<dbReference type="InterPro" id="IPR053710">
    <property type="entry name" value="Arylamine_NAT_domain_sf"/>
</dbReference>
<comment type="similarity">
    <text evidence="1">Belongs to the arylamine N-acetyltransferase family.</text>
</comment>
<dbReference type="InterPro" id="IPR001447">
    <property type="entry name" value="Arylamine_N-AcTrfase"/>
</dbReference>
<reference evidence="2 3" key="1">
    <citation type="submission" date="2016-10" db="EMBL/GenBank/DDBJ databases">
        <authorList>
            <person name="de Groot N.N."/>
        </authorList>
    </citation>
    <scope>NUCLEOTIDE SEQUENCE [LARGE SCALE GENOMIC DNA]</scope>
    <source>
        <strain evidence="2 3">DSM 373</strain>
    </source>
</reference>
<gene>
    <name evidence="2" type="ORF">SAMN04244572_04026</name>
</gene>
<dbReference type="AlphaFoldDB" id="A0A1H6YTZ6"/>
<dbReference type="Gene3D" id="3.30.2140.20">
    <property type="match status" value="1"/>
</dbReference>